<evidence type="ECO:0000313" key="1">
    <source>
        <dbReference type="EMBL" id="BAY84794.1"/>
    </source>
</evidence>
<dbReference type="EMBL" id="AP018227">
    <property type="protein sequence ID" value="BAY84794.1"/>
    <property type="molecule type" value="Genomic_DNA"/>
</dbReference>
<keyword evidence="2" id="KW-1185">Reference proteome</keyword>
<dbReference type="AlphaFoldDB" id="A0A1Z4LUC5"/>
<organism evidence="1 2">
    <name type="scientific">Calothrix parasitica NIES-267</name>
    <dbReference type="NCBI Taxonomy" id="1973488"/>
    <lineage>
        <taxon>Bacteria</taxon>
        <taxon>Bacillati</taxon>
        <taxon>Cyanobacteriota</taxon>
        <taxon>Cyanophyceae</taxon>
        <taxon>Nostocales</taxon>
        <taxon>Calotrichaceae</taxon>
        <taxon>Calothrix</taxon>
    </lineage>
</organism>
<reference evidence="1 2" key="1">
    <citation type="submission" date="2017-06" db="EMBL/GenBank/DDBJ databases">
        <title>Genome sequencing of cyanobaciteial culture collection at National Institute for Environmental Studies (NIES).</title>
        <authorList>
            <person name="Hirose Y."/>
            <person name="Shimura Y."/>
            <person name="Fujisawa T."/>
            <person name="Nakamura Y."/>
            <person name="Kawachi M."/>
        </authorList>
    </citation>
    <scope>NUCLEOTIDE SEQUENCE [LARGE SCALE GENOMIC DNA]</scope>
    <source>
        <strain evidence="1 2">NIES-267</strain>
    </source>
</reference>
<protein>
    <submittedName>
        <fullName evidence="1">Uncharacterized protein</fullName>
    </submittedName>
</protein>
<gene>
    <name evidence="1" type="ORF">NIES267_42910</name>
</gene>
<proteinExistence type="predicted"/>
<evidence type="ECO:0000313" key="2">
    <source>
        <dbReference type="Proteomes" id="UP000218418"/>
    </source>
</evidence>
<name>A0A1Z4LUC5_9CYAN</name>
<sequence>MWDTTKSTFIEWLFFRTVENLKSTVNSVEVPKKYRSATILQKIPIQSENANLTNSCYDNYTLTKTLTPLQQV</sequence>
<accession>A0A1Z4LUC5</accession>
<dbReference type="OrthoDB" id="421554at2"/>
<dbReference type="Proteomes" id="UP000218418">
    <property type="component" value="Chromosome"/>
</dbReference>